<dbReference type="Proteomes" id="UP000249542">
    <property type="component" value="Unassembled WGS sequence"/>
</dbReference>
<evidence type="ECO:0000313" key="3">
    <source>
        <dbReference type="Proteomes" id="UP000249542"/>
    </source>
</evidence>
<organism evidence="2 3">
    <name type="scientific">Mesonia algae</name>
    <dbReference type="NCBI Taxonomy" id="213248"/>
    <lineage>
        <taxon>Bacteria</taxon>
        <taxon>Pseudomonadati</taxon>
        <taxon>Bacteroidota</taxon>
        <taxon>Flavobacteriia</taxon>
        <taxon>Flavobacteriales</taxon>
        <taxon>Flavobacteriaceae</taxon>
        <taxon>Mesonia</taxon>
    </lineage>
</organism>
<sequence length="85" mass="9463">MTTEIKILHSSCCAKGSPIKQQLEKIALANNLSLDIEELSELEDTMVYGTMSFPSIVINGDVYDYKSFQSDKDIVAALNDESWKS</sequence>
<proteinExistence type="predicted"/>
<dbReference type="RefSeq" id="WP_170116579.1">
    <property type="nucleotide sequence ID" value="NZ_QKYV01000002.1"/>
</dbReference>
<reference evidence="2 3" key="1">
    <citation type="submission" date="2018-06" db="EMBL/GenBank/DDBJ databases">
        <title>Genomic Encyclopedia of Archaeal and Bacterial Type Strains, Phase II (KMG-II): from individual species to whole genera.</title>
        <authorList>
            <person name="Goeker M."/>
        </authorList>
    </citation>
    <scope>NUCLEOTIDE SEQUENCE [LARGE SCALE GENOMIC DNA]</scope>
    <source>
        <strain evidence="2 3">DSM 15361</strain>
    </source>
</reference>
<dbReference type="InterPro" id="IPR012336">
    <property type="entry name" value="Thioredoxin-like_fold"/>
</dbReference>
<dbReference type="Gene3D" id="3.40.30.10">
    <property type="entry name" value="Glutaredoxin"/>
    <property type="match status" value="1"/>
</dbReference>
<keyword evidence="3" id="KW-1185">Reference proteome</keyword>
<gene>
    <name evidence="2" type="ORF">LX95_00903</name>
</gene>
<evidence type="ECO:0000259" key="1">
    <source>
        <dbReference type="Pfam" id="PF13192"/>
    </source>
</evidence>
<evidence type="ECO:0000313" key="2">
    <source>
        <dbReference type="EMBL" id="PZW42589.1"/>
    </source>
</evidence>
<protein>
    <submittedName>
        <fullName evidence="2">Thioredoxin-like protein</fullName>
    </submittedName>
</protein>
<name>A0A2W7I8F0_9FLAO</name>
<dbReference type="AlphaFoldDB" id="A0A2W7I8F0"/>
<dbReference type="EMBL" id="QKYV01000002">
    <property type="protein sequence ID" value="PZW42589.1"/>
    <property type="molecule type" value="Genomic_DNA"/>
</dbReference>
<comment type="caution">
    <text evidence="2">The sequence shown here is derived from an EMBL/GenBank/DDBJ whole genome shotgun (WGS) entry which is preliminary data.</text>
</comment>
<dbReference type="Pfam" id="PF13192">
    <property type="entry name" value="Thioredoxin_3"/>
    <property type="match status" value="1"/>
</dbReference>
<feature type="domain" description="Thioredoxin-like fold" evidence="1">
    <location>
        <begin position="4"/>
        <end position="62"/>
    </location>
</feature>
<accession>A0A2W7I8F0</accession>